<keyword evidence="8" id="KW-0375">Hydrogen ion transport</keyword>
<evidence type="ECO:0000256" key="1">
    <source>
        <dbReference type="ARBA" id="ARBA00002070"/>
    </source>
</evidence>
<keyword evidence="10" id="KW-0406">Ion transport</keyword>
<keyword evidence="7 14" id="KW-0812">Transmembrane</keyword>
<keyword evidence="6" id="KW-0138">CF(0)</keyword>
<dbReference type="InterPro" id="IPR000568">
    <property type="entry name" value="ATP_synth_F0_asu"/>
</dbReference>
<comment type="subunit">
    <text evidence="4">F-type ATPases have 2 components, CF(1) - the catalytic core - and CF(0) - the membrane proton channel. CF(1) has five subunits: alpha(3), beta(3), gamma(1), delta(1), epsilon(1). CF(0) has three main subunits: a, b and c.</text>
</comment>
<evidence type="ECO:0000256" key="14">
    <source>
        <dbReference type="SAM" id="Phobius"/>
    </source>
</evidence>
<sequence length="168" mass="19090">MFDFFRIDDLTINGVQGEAYRDALDLAGIGPSPLEQFAILPVDSYSDRGLFFLIHKSIFVYAAHSRFGPTSDFFCYEKRGGEKLIHDFRAEPGKRTNRWSFGNVKQKFSPRISVTFTFSLFRNPQGMIPFSFTVTSHFLITLALSFSIFIGITIVGFKDMGFIFLASH</sequence>
<accession>A0AAV7FMR0</accession>
<evidence type="ECO:0000256" key="7">
    <source>
        <dbReference type="ARBA" id="ARBA00022692"/>
    </source>
</evidence>
<evidence type="ECO:0000256" key="11">
    <source>
        <dbReference type="ARBA" id="ARBA00023136"/>
    </source>
</evidence>
<evidence type="ECO:0000256" key="8">
    <source>
        <dbReference type="ARBA" id="ARBA00022781"/>
    </source>
</evidence>
<evidence type="ECO:0000313" key="15">
    <source>
        <dbReference type="EMBL" id="KAH0438985.1"/>
    </source>
</evidence>
<dbReference type="GO" id="GO:0045259">
    <property type="term" value="C:proton-transporting ATP synthase complex"/>
    <property type="evidence" value="ECO:0007669"/>
    <property type="project" value="UniProtKB-KW"/>
</dbReference>
<dbReference type="SUPFAM" id="SSF81336">
    <property type="entry name" value="F1F0 ATP synthase subunit A"/>
    <property type="match status" value="1"/>
</dbReference>
<keyword evidence="9 14" id="KW-1133">Transmembrane helix</keyword>
<dbReference type="AlphaFoldDB" id="A0AAV7FMR0"/>
<comment type="similarity">
    <text evidence="3">Belongs to the ATPase A chain family.</text>
</comment>
<dbReference type="Pfam" id="PF00119">
    <property type="entry name" value="ATP-synt_A"/>
    <property type="match status" value="1"/>
</dbReference>
<keyword evidence="16" id="KW-1185">Reference proteome</keyword>
<comment type="caution">
    <text evidence="15">The sequence shown here is derived from an EMBL/GenBank/DDBJ whole genome shotgun (WGS) entry which is preliminary data.</text>
</comment>
<keyword evidence="5" id="KW-0813">Transport</keyword>
<gene>
    <name evidence="15" type="ORF">IEQ34_025987</name>
</gene>
<dbReference type="Gene3D" id="1.20.120.220">
    <property type="entry name" value="ATP synthase, F0 complex, subunit A"/>
    <property type="match status" value="1"/>
</dbReference>
<evidence type="ECO:0000256" key="13">
    <source>
        <dbReference type="ARBA" id="ARBA00032954"/>
    </source>
</evidence>
<evidence type="ECO:0000256" key="4">
    <source>
        <dbReference type="ARBA" id="ARBA00011648"/>
    </source>
</evidence>
<evidence type="ECO:0000256" key="2">
    <source>
        <dbReference type="ARBA" id="ARBA00004141"/>
    </source>
</evidence>
<evidence type="ECO:0000313" key="16">
    <source>
        <dbReference type="Proteomes" id="UP000775213"/>
    </source>
</evidence>
<dbReference type="InterPro" id="IPR035908">
    <property type="entry name" value="F0_ATP_A_sf"/>
</dbReference>
<evidence type="ECO:0000256" key="10">
    <source>
        <dbReference type="ARBA" id="ARBA00023065"/>
    </source>
</evidence>
<keyword evidence="12" id="KW-0066">ATP synthesis</keyword>
<feature type="transmembrane region" description="Helical" evidence="14">
    <location>
        <begin position="138"/>
        <end position="157"/>
    </location>
</feature>
<dbReference type="PANTHER" id="PTHR11410">
    <property type="entry name" value="ATP SYNTHASE SUBUNIT A"/>
    <property type="match status" value="1"/>
</dbReference>
<dbReference type="EMBL" id="JAGFBR010000667">
    <property type="protein sequence ID" value="KAH0438985.1"/>
    <property type="molecule type" value="Genomic_DNA"/>
</dbReference>
<organism evidence="15 16">
    <name type="scientific">Dendrobium chrysotoxum</name>
    <name type="common">Orchid</name>
    <dbReference type="NCBI Taxonomy" id="161865"/>
    <lineage>
        <taxon>Eukaryota</taxon>
        <taxon>Viridiplantae</taxon>
        <taxon>Streptophyta</taxon>
        <taxon>Embryophyta</taxon>
        <taxon>Tracheophyta</taxon>
        <taxon>Spermatophyta</taxon>
        <taxon>Magnoliopsida</taxon>
        <taxon>Liliopsida</taxon>
        <taxon>Asparagales</taxon>
        <taxon>Orchidaceae</taxon>
        <taxon>Epidendroideae</taxon>
        <taxon>Malaxideae</taxon>
        <taxon>Dendrobiinae</taxon>
        <taxon>Dendrobium</taxon>
    </lineage>
</organism>
<evidence type="ECO:0000256" key="12">
    <source>
        <dbReference type="ARBA" id="ARBA00023310"/>
    </source>
</evidence>
<evidence type="ECO:0000256" key="6">
    <source>
        <dbReference type="ARBA" id="ARBA00022547"/>
    </source>
</evidence>
<name>A0AAV7FMR0_DENCH</name>
<evidence type="ECO:0000256" key="9">
    <source>
        <dbReference type="ARBA" id="ARBA00022989"/>
    </source>
</evidence>
<dbReference type="GO" id="GO:0046933">
    <property type="term" value="F:proton-transporting ATP synthase activity, rotational mechanism"/>
    <property type="evidence" value="ECO:0007669"/>
    <property type="project" value="TreeGrafter"/>
</dbReference>
<protein>
    <recommendedName>
        <fullName evidence="13">F-ATPase protein 6</fullName>
    </recommendedName>
</protein>
<reference evidence="15 16" key="1">
    <citation type="journal article" date="2021" name="Hortic Res">
        <title>Chromosome-scale assembly of the Dendrobium chrysotoxum genome enhances the understanding of orchid evolution.</title>
        <authorList>
            <person name="Zhang Y."/>
            <person name="Zhang G.Q."/>
            <person name="Zhang D."/>
            <person name="Liu X.D."/>
            <person name="Xu X.Y."/>
            <person name="Sun W.H."/>
            <person name="Yu X."/>
            <person name="Zhu X."/>
            <person name="Wang Z.W."/>
            <person name="Zhao X."/>
            <person name="Zhong W.Y."/>
            <person name="Chen H."/>
            <person name="Yin W.L."/>
            <person name="Huang T."/>
            <person name="Niu S.C."/>
            <person name="Liu Z.J."/>
        </authorList>
    </citation>
    <scope>NUCLEOTIDE SEQUENCE [LARGE SCALE GENOMIC DNA]</scope>
    <source>
        <strain evidence="15">Lindl</strain>
    </source>
</reference>
<evidence type="ECO:0000256" key="5">
    <source>
        <dbReference type="ARBA" id="ARBA00022448"/>
    </source>
</evidence>
<dbReference type="InterPro" id="IPR045083">
    <property type="entry name" value="ATP_synth_F0_asu_bact/mt"/>
</dbReference>
<dbReference type="PANTHER" id="PTHR11410:SF0">
    <property type="entry name" value="ATP SYNTHASE SUBUNIT A"/>
    <property type="match status" value="1"/>
</dbReference>
<evidence type="ECO:0000256" key="3">
    <source>
        <dbReference type="ARBA" id="ARBA00006810"/>
    </source>
</evidence>
<comment type="subcellular location">
    <subcellularLocation>
        <location evidence="2">Membrane</location>
        <topology evidence="2">Multi-pass membrane protein</topology>
    </subcellularLocation>
</comment>
<keyword evidence="11 14" id="KW-0472">Membrane</keyword>
<proteinExistence type="inferred from homology"/>
<dbReference type="Proteomes" id="UP000775213">
    <property type="component" value="Unassembled WGS sequence"/>
</dbReference>
<comment type="function">
    <text evidence="1">Mitochondrial membrane ATP synthase (F(1)F(0) ATP synthase or Complex V) produces ATP from ADP in the presence of a proton gradient across the membrane which is generated by electron transport complexes of the respiratory chain. F-type ATPases consist of two structural domains, F(1) - containing the extramembraneous catalytic core and F(0) - containing the membrane proton channel, linked together by a central stalk and a peripheral stalk. During catalysis, ATP synthesis in the catalytic domain of F(1) is coupled via a rotary mechanism of the central stalk subunits to proton translocation. Key component of the proton channel; it may play a direct role in the translocation of protons across the membrane.</text>
</comment>